<feature type="domain" description="Ketosynthase family 3 (KS3)" evidence="6">
    <location>
        <begin position="24"/>
        <end position="451"/>
    </location>
</feature>
<feature type="domain" description="Carrier" evidence="5">
    <location>
        <begin position="2233"/>
        <end position="2308"/>
    </location>
</feature>
<dbReference type="SUPFAM" id="SSF56801">
    <property type="entry name" value="Acetyl-CoA synthetase-like"/>
    <property type="match status" value="1"/>
</dbReference>
<dbReference type="InterPro" id="IPR018201">
    <property type="entry name" value="Ketoacyl_synth_AS"/>
</dbReference>
<dbReference type="InterPro" id="IPR000873">
    <property type="entry name" value="AMP-dep_synth/lig_dom"/>
</dbReference>
<dbReference type="SUPFAM" id="SSF53474">
    <property type="entry name" value="alpha/beta-Hydrolases"/>
    <property type="match status" value="1"/>
</dbReference>
<organism evidence="7 8">
    <name type="scientific">Clostridium beijerinckii</name>
    <name type="common">Clostridium MP</name>
    <dbReference type="NCBI Taxonomy" id="1520"/>
    <lineage>
        <taxon>Bacteria</taxon>
        <taxon>Bacillati</taxon>
        <taxon>Bacillota</taxon>
        <taxon>Clostridia</taxon>
        <taxon>Eubacteriales</taxon>
        <taxon>Clostridiaceae</taxon>
        <taxon>Clostridium</taxon>
    </lineage>
</organism>
<dbReference type="Gene3D" id="1.10.1200.10">
    <property type="entry name" value="ACP-like"/>
    <property type="match status" value="3"/>
</dbReference>
<dbReference type="InterPro" id="IPR029058">
    <property type="entry name" value="AB_hydrolase_fold"/>
</dbReference>
<comment type="cofactor">
    <cofactor evidence="1">
        <name>pantetheine 4'-phosphate</name>
        <dbReference type="ChEBI" id="CHEBI:47942"/>
    </cofactor>
</comment>
<dbReference type="PANTHER" id="PTHR43775">
    <property type="entry name" value="FATTY ACID SYNTHASE"/>
    <property type="match status" value="1"/>
</dbReference>
<dbReference type="InterPro" id="IPR010071">
    <property type="entry name" value="AA_adenyl_dom"/>
</dbReference>
<dbReference type="InterPro" id="IPR014031">
    <property type="entry name" value="Ketoacyl_synth_C"/>
</dbReference>
<dbReference type="SUPFAM" id="SSF52777">
    <property type="entry name" value="CoA-dependent acyltransferases"/>
    <property type="match status" value="2"/>
</dbReference>
<reference evidence="7" key="1">
    <citation type="submission" date="2020-06" db="EMBL/GenBank/DDBJ databases">
        <title>Genomic insights into acetone-butanol-ethanol (ABE) fermentation by sequencing solventogenic clostridia strains.</title>
        <authorList>
            <person name="Brown S."/>
        </authorList>
    </citation>
    <scope>NUCLEOTIDE SEQUENCE</scope>
    <source>
        <strain evidence="7">DJ123</strain>
    </source>
</reference>
<dbReference type="GO" id="GO:0004312">
    <property type="term" value="F:fatty acid synthase activity"/>
    <property type="evidence" value="ECO:0007669"/>
    <property type="project" value="TreeGrafter"/>
</dbReference>
<dbReference type="InterPro" id="IPR020806">
    <property type="entry name" value="PKS_PP-bd"/>
</dbReference>
<dbReference type="PROSITE" id="PS00606">
    <property type="entry name" value="KS3_1"/>
    <property type="match status" value="1"/>
</dbReference>
<dbReference type="FunFam" id="3.40.50.980:FF:000001">
    <property type="entry name" value="Non-ribosomal peptide synthetase"/>
    <property type="match status" value="1"/>
</dbReference>
<dbReference type="GO" id="GO:0044550">
    <property type="term" value="P:secondary metabolite biosynthetic process"/>
    <property type="evidence" value="ECO:0007669"/>
    <property type="project" value="UniProtKB-ARBA"/>
</dbReference>
<dbReference type="Gene3D" id="3.30.559.10">
    <property type="entry name" value="Chloramphenicol acetyltransferase-like domain"/>
    <property type="match status" value="1"/>
</dbReference>
<proteinExistence type="predicted"/>
<dbReference type="Gene3D" id="3.30.559.30">
    <property type="entry name" value="Nonribosomal peptide synthetase, condensation domain"/>
    <property type="match status" value="1"/>
</dbReference>
<dbReference type="PROSITE" id="PS00455">
    <property type="entry name" value="AMP_BINDING"/>
    <property type="match status" value="1"/>
</dbReference>
<name>A0AAE5EXB6_CLOBE</name>
<dbReference type="PANTHER" id="PTHR43775:SF37">
    <property type="entry name" value="SI:DKEY-61P9.11"/>
    <property type="match status" value="1"/>
</dbReference>
<dbReference type="Pfam" id="PF00501">
    <property type="entry name" value="AMP-binding"/>
    <property type="match status" value="1"/>
</dbReference>
<dbReference type="InterPro" id="IPR001031">
    <property type="entry name" value="Thioesterase"/>
</dbReference>
<dbReference type="Gene3D" id="2.30.38.10">
    <property type="entry name" value="Luciferase, Domain 3"/>
    <property type="match status" value="1"/>
</dbReference>
<comment type="caution">
    <text evidence="7">The sequence shown here is derived from an EMBL/GenBank/DDBJ whole genome shotgun (WGS) entry which is preliminary data.</text>
</comment>
<dbReference type="PROSITE" id="PS50075">
    <property type="entry name" value="CARRIER"/>
    <property type="match status" value="3"/>
</dbReference>
<feature type="domain" description="Carrier" evidence="5">
    <location>
        <begin position="1191"/>
        <end position="1266"/>
    </location>
</feature>
<dbReference type="InterPro" id="IPR020845">
    <property type="entry name" value="AMP-binding_CS"/>
</dbReference>
<dbReference type="InterPro" id="IPR020841">
    <property type="entry name" value="PKS_Beta-ketoAc_synthase_dom"/>
</dbReference>
<dbReference type="PROSITE" id="PS00012">
    <property type="entry name" value="PHOSPHOPANTETHEINE"/>
    <property type="match status" value="1"/>
</dbReference>
<dbReference type="SUPFAM" id="SSF47336">
    <property type="entry name" value="ACP-like"/>
    <property type="match status" value="3"/>
</dbReference>
<evidence type="ECO:0000313" key="7">
    <source>
        <dbReference type="EMBL" id="NSB13074.1"/>
    </source>
</evidence>
<dbReference type="PROSITE" id="PS52004">
    <property type="entry name" value="KS3_2"/>
    <property type="match status" value="2"/>
</dbReference>
<dbReference type="InterPro" id="IPR023213">
    <property type="entry name" value="CAT-like_dom_sf"/>
</dbReference>
<dbReference type="Pfam" id="PF02801">
    <property type="entry name" value="Ketoacyl-synt_C"/>
    <property type="match status" value="2"/>
</dbReference>
<dbReference type="Gene3D" id="1.10.1240.100">
    <property type="match status" value="1"/>
</dbReference>
<evidence type="ECO:0000256" key="4">
    <source>
        <dbReference type="ARBA" id="ARBA00022679"/>
    </source>
</evidence>
<dbReference type="SUPFAM" id="SSF53901">
    <property type="entry name" value="Thiolase-like"/>
    <property type="match status" value="2"/>
</dbReference>
<evidence type="ECO:0000313" key="8">
    <source>
        <dbReference type="Proteomes" id="UP000822184"/>
    </source>
</evidence>
<dbReference type="NCBIfam" id="TIGR01733">
    <property type="entry name" value="AA-adenyl-dom"/>
    <property type="match status" value="1"/>
</dbReference>
<dbReference type="GO" id="GO:0005737">
    <property type="term" value="C:cytoplasm"/>
    <property type="evidence" value="ECO:0007669"/>
    <property type="project" value="TreeGrafter"/>
</dbReference>
<dbReference type="GO" id="GO:0004315">
    <property type="term" value="F:3-oxoacyl-[acyl-carrier-protein] synthase activity"/>
    <property type="evidence" value="ECO:0007669"/>
    <property type="project" value="InterPro"/>
</dbReference>
<dbReference type="Pfam" id="PF22621">
    <property type="entry name" value="CurL-like_PKS_C"/>
    <property type="match status" value="1"/>
</dbReference>
<keyword evidence="3" id="KW-0597">Phosphoprotein</keyword>
<dbReference type="Gene3D" id="3.30.300.30">
    <property type="match status" value="1"/>
</dbReference>
<sequence length="2541" mass="289452">MDMNFLKLDINNIDDNSGIEEVSNDDIAIIGMACTMPMASNYRIYWDNIVGKRNCTREIPKSRLNDVNTFYKSIKGTKDNNVSYKKAAYLDEIDKFDYKFFNLNKIEAELMDPHQRLFLKTAYEAIEDSGYNFTQLKGSNTGVFVGCSDFLNYKYFDLVKSTRPEDVDISTTGNIQSIIPSRVSYLLDLKGPAMAIDTACSSSLVAINAACTSIKNAECNVALVGSVHLLLLPIDNELKLGIESGDQITKAFDDSSDGTGTGEGAGVIVLKSLAEAVRDNDNIYAIIKGSYINQDGNSIGISAPNIKAQEEVLINSWDKAKINPEELDYIEAHGTGTQLGDTVEISALTNAFRNYTSKQQFCAISSVKSNIGHILDTSGIASIIKAALAINNKVIPPTTNFNLPNRKIDFEQSPLYINDQAKKWTANNKIRTCGISSFGMSGTNCHLVLQEYADKYNKNEYSKDSNFNILTLSAKTENSLINLVKKYIGFLDEDTYININNLCYTANIGRENYNYRLAIIFNNINDLKIGLNSFLNGSQEGLESLGIYYNDGSVNLDKEELEKLEVNINEMYDQRNIELLAKYYINFGKINWNDYYKDKYKKISIPTYAFDEERCWCEKEIREIDEFDNKVDLIEENLIKLFTDELGYDDLDVNTNFSDIGIDSIFVLKINKMINNLYPNIVSVSDFFNYPNIKELSDHMREILKKSKEPIIKLKSESKEILDEDVAIIGIDIKVGEANNKEEFFTKLINGEDFIREFPKERINDSRNIVKKFYNKECDFSKGAFLKEIDKFDYKFFNISKQEAIWMDPNQRLFLESAVKAIDDSGYKIEELSGSNTGVYVGFGMDYLCNYGRLIADMEPESIGISTTGNIASIISGRLAYYLNLKGPNMVIDTSCSSSLVALYQAVRGIRCGDCNLAIVGGVKVNLAPIVVDENSIGMDSKEFKTKAFDDNADGAAIGEGVGTILIKPFKKALEDKDHIYSVIKGIGLNHDGKSFGLTAPNAKSQSEVLKNAWKDAKINPKSISYIEAHGTGTRLGDPIEISGIENAFKDYTENIQFCGIGSLKTNIGHLYEASGIAGVIKLALSLENKVIPKMINLSFPNREIGFETSPVYIADKNIIWNENDDIKTCGISGFGFSGTNCHIVMQEAPRGYTCKTINKNYSFEKNRCWIEEHEDNDIITLNTNLKEAISQKYSLEEKLIIIYKNILGINHISTDDNFYSLGGDSILAIKVAKSIEENVNIKLNISDILEYETISKLSKHINEKNINDNNNNNNKIITLASEKEYYNVSAAQKRMFLVTQKLNMDIAYNIPIKMEIRGRIDCNKVRDVLTMIMDRHEVLRTTFDIINDEVVQMIHKKTIFNLNVYEGNEEQANEIIRNFVRPFNLKKSPLFRATLINLSELEHILLFDIHHIISDFISMGVFVKEFIALYENKVPDKLDIQYKDFAEWHNNYLLSSEVEKQKQYWINKFNDIPDKLNLPCSNKEIVHNSSEELSFKIDANIIKSLNYISEKENVSMFMILFAAYNILLSKYSNSNDIVVGTPISGRHHLQTENLIGVFINTLPIRTVIDSKSSYIEVLNDIKKNCLEAFNNQDIQFEDMLEILREKNNDPNITLFNSLFVMQNGEMPNVKICGLDINCESLKNKQAIFDLHWEVIDLGRELQFNISYRNELFDNTVISAMSMHYINIIKTICKDARIKIREIDYLNDFEKNMVLSNFNACYKNNDEDCILDYFHRQVYKTPDNSAVFYDGLNITYKDLNERANSLASRLLEMEIGNNEIVAIMMNKSIEMIVSIIAVLKSGCAYMPIDPEYPLSRKKYMLNDSNSRIILTQENLVPQIDYYDGIILDVNDDSNYVKTNQNINLRKSNEDLLYVIYTSGTTGNPKGIMFKNKGLVNLIKYEYNNTEIKFNNNVLQFATICFDVASQEIFSCLLAGGRLCIIDDYSKKDVKKLSNFIVKNEIETIFLPTAYFEFLCTNTGFVECILDTTKDIIVAGEVLKINDKIAEKLKNSSISVHNHYGPSETHVITTYTIRPDDIHECVPPIGRPIDNTHIYILDDNKNLVPIGVEGILYVSGTCLSRGYLNKQDLTKEKFIPNPFEKDKLLYNTGDLVKWLPDGNIDFIGRKDCQVKIRGYRIELNEVQNAVMGISDINEVAVLDIRKEESCYLCCYYVANREISSHEFRDSLKQKLPNYMLPSYYIKVHSIPLNLNGKIDKKKLPIPEGNIDTNINYEAPRNEVERKIVMIWEEILGTEGIGINDNFYDLGGQSLKATLLNSKIKEKLKIDIPLSVLFTKLTVKEISEYIENGAFNCKDYIIFNEHAQKNIICFPPSLGYGFVFNKLSEKIKDYKMYCYNFVNSNNIIEDYVERILSISNDKEFVFLGYSAGGKLAVEIADKMNKMGYSVTDIILIDSMPLNFKQKYTDYSHKVSKEELFQIVSQNMPEYINFIDNNAYENMANYLKYYDSFSNVKEIDSNLHLILMPDNYRKIEGVDNFKIYNMWKQIANEVIMYNGVGKHQYMLTEDNIDENSKIIFNIIDKIQF</sequence>
<keyword evidence="4" id="KW-0808">Transferase</keyword>
<dbReference type="Pfam" id="PF00109">
    <property type="entry name" value="ketoacyl-synt"/>
    <property type="match status" value="2"/>
</dbReference>
<dbReference type="SMART" id="SM00823">
    <property type="entry name" value="PKS_PP"/>
    <property type="match status" value="2"/>
</dbReference>
<dbReference type="Gene3D" id="3.40.47.10">
    <property type="match status" value="2"/>
</dbReference>
<dbReference type="CDD" id="cd19531">
    <property type="entry name" value="LCL_NRPS-like"/>
    <property type="match status" value="1"/>
</dbReference>
<dbReference type="Gene3D" id="3.40.50.1820">
    <property type="entry name" value="alpha/beta hydrolase"/>
    <property type="match status" value="1"/>
</dbReference>
<dbReference type="InterPro" id="IPR001242">
    <property type="entry name" value="Condensation_dom"/>
</dbReference>
<keyword evidence="2" id="KW-0596">Phosphopantetheine</keyword>
<dbReference type="RefSeq" id="WP_077855154.1">
    <property type="nucleotide sequence ID" value="NZ_JABTDW010000001.1"/>
</dbReference>
<gene>
    <name evidence="7" type="ORF">BCD95_001333</name>
</gene>
<protein>
    <submittedName>
        <fullName evidence="7">Amino acid adenylation domain-containing protein</fullName>
    </submittedName>
</protein>
<accession>A0AAE5EXB6</accession>
<dbReference type="InterPro" id="IPR036736">
    <property type="entry name" value="ACP-like_sf"/>
</dbReference>
<dbReference type="GO" id="GO:0071770">
    <property type="term" value="P:DIM/DIP cell wall layer assembly"/>
    <property type="evidence" value="ECO:0007669"/>
    <property type="project" value="TreeGrafter"/>
</dbReference>
<dbReference type="GO" id="GO:0006633">
    <property type="term" value="P:fatty acid biosynthetic process"/>
    <property type="evidence" value="ECO:0007669"/>
    <property type="project" value="InterPro"/>
</dbReference>
<dbReference type="Proteomes" id="UP000822184">
    <property type="component" value="Unassembled WGS sequence"/>
</dbReference>
<dbReference type="InterPro" id="IPR050091">
    <property type="entry name" value="PKS_NRPS_Biosynth_Enz"/>
</dbReference>
<dbReference type="CDD" id="cd00833">
    <property type="entry name" value="PKS"/>
    <property type="match status" value="2"/>
</dbReference>
<evidence type="ECO:0000256" key="1">
    <source>
        <dbReference type="ARBA" id="ARBA00001957"/>
    </source>
</evidence>
<dbReference type="InterPro" id="IPR009081">
    <property type="entry name" value="PP-bd_ACP"/>
</dbReference>
<evidence type="ECO:0000256" key="2">
    <source>
        <dbReference type="ARBA" id="ARBA00022450"/>
    </source>
</evidence>
<dbReference type="Gene3D" id="1.10.287.490">
    <property type="entry name" value="Helix hairpin bin"/>
    <property type="match status" value="1"/>
</dbReference>
<dbReference type="EMBL" id="JABTDW010000001">
    <property type="protein sequence ID" value="NSB13074.1"/>
    <property type="molecule type" value="Genomic_DNA"/>
</dbReference>
<dbReference type="InterPro" id="IPR045851">
    <property type="entry name" value="AMP-bd_C_sf"/>
</dbReference>
<dbReference type="Pfam" id="PF00668">
    <property type="entry name" value="Condensation"/>
    <property type="match status" value="1"/>
</dbReference>
<dbReference type="GO" id="GO:0031177">
    <property type="term" value="F:phosphopantetheine binding"/>
    <property type="evidence" value="ECO:0007669"/>
    <property type="project" value="InterPro"/>
</dbReference>
<dbReference type="InterPro" id="IPR006162">
    <property type="entry name" value="Ppantetheine_attach_site"/>
</dbReference>
<feature type="domain" description="Ketosynthase family 3 (KS3)" evidence="6">
    <location>
        <begin position="723"/>
        <end position="1148"/>
    </location>
</feature>
<dbReference type="GO" id="GO:0005886">
    <property type="term" value="C:plasma membrane"/>
    <property type="evidence" value="ECO:0007669"/>
    <property type="project" value="TreeGrafter"/>
</dbReference>
<dbReference type="SMART" id="SM00825">
    <property type="entry name" value="PKS_KS"/>
    <property type="match status" value="2"/>
</dbReference>
<evidence type="ECO:0000259" key="6">
    <source>
        <dbReference type="PROSITE" id="PS52004"/>
    </source>
</evidence>
<feature type="domain" description="Carrier" evidence="5">
    <location>
        <begin position="629"/>
        <end position="704"/>
    </location>
</feature>
<dbReference type="Pfam" id="PF00975">
    <property type="entry name" value="Thioesterase"/>
    <property type="match status" value="1"/>
</dbReference>
<dbReference type="InterPro" id="IPR014030">
    <property type="entry name" value="Ketoacyl_synth_N"/>
</dbReference>
<evidence type="ECO:0000259" key="5">
    <source>
        <dbReference type="PROSITE" id="PS50075"/>
    </source>
</evidence>
<dbReference type="Gene3D" id="3.40.50.980">
    <property type="match status" value="2"/>
</dbReference>
<dbReference type="InterPro" id="IPR016039">
    <property type="entry name" value="Thiolase-like"/>
</dbReference>
<dbReference type="Pfam" id="PF00550">
    <property type="entry name" value="PP-binding"/>
    <property type="match status" value="3"/>
</dbReference>
<evidence type="ECO:0000256" key="3">
    <source>
        <dbReference type="ARBA" id="ARBA00022553"/>
    </source>
</evidence>